<accession>A0A1V3WP44</accession>
<sequence length="58" mass="6439">MAEGPRPALGLSIGATNLAAVTADHAIIRKPVLTLYRQRPPRSDCRRKTRDWISPAWS</sequence>
<protein>
    <submittedName>
        <fullName evidence="1">Uncharacterized protein</fullName>
    </submittedName>
</protein>
<name>A0A1V3WP44_MYCKA</name>
<organism evidence="1 2">
    <name type="scientific">Mycobacterium kansasii</name>
    <dbReference type="NCBI Taxonomy" id="1768"/>
    <lineage>
        <taxon>Bacteria</taxon>
        <taxon>Bacillati</taxon>
        <taxon>Actinomycetota</taxon>
        <taxon>Actinomycetes</taxon>
        <taxon>Mycobacteriales</taxon>
        <taxon>Mycobacteriaceae</taxon>
        <taxon>Mycobacterium</taxon>
    </lineage>
</organism>
<dbReference type="AlphaFoldDB" id="A0A1V3WP44"/>
<evidence type="ECO:0000313" key="2">
    <source>
        <dbReference type="Proteomes" id="UP000188532"/>
    </source>
</evidence>
<gene>
    <name evidence="1" type="ORF">BZL29_6820</name>
</gene>
<proteinExistence type="predicted"/>
<comment type="caution">
    <text evidence="1">The sequence shown here is derived from an EMBL/GenBank/DDBJ whole genome shotgun (WGS) entry which is preliminary data.</text>
</comment>
<dbReference type="Proteomes" id="UP000188532">
    <property type="component" value="Unassembled WGS sequence"/>
</dbReference>
<reference evidence="1 2" key="1">
    <citation type="submission" date="2017-02" db="EMBL/GenBank/DDBJ databases">
        <title>Complete genome sequences of Mycobacterium kansasii strains isolated from rhesus macaques.</title>
        <authorList>
            <person name="Panda A."/>
            <person name="Nagaraj S."/>
            <person name="Zhao X."/>
            <person name="Tettelin H."/>
            <person name="Detolla L.J."/>
        </authorList>
    </citation>
    <scope>NUCLEOTIDE SEQUENCE [LARGE SCALE GENOMIC DNA]</scope>
    <source>
        <strain evidence="1 2">11-3469</strain>
    </source>
</reference>
<evidence type="ECO:0000313" key="1">
    <source>
        <dbReference type="EMBL" id="OOK68061.1"/>
    </source>
</evidence>
<dbReference type="EMBL" id="MVBN01000008">
    <property type="protein sequence ID" value="OOK68061.1"/>
    <property type="molecule type" value="Genomic_DNA"/>
</dbReference>